<accession>A0A6J5L3V1</accession>
<evidence type="ECO:0000313" key="1">
    <source>
        <dbReference type="EMBL" id="CAB4129418.1"/>
    </source>
</evidence>
<organism evidence="1">
    <name type="scientific">uncultured Caudovirales phage</name>
    <dbReference type="NCBI Taxonomy" id="2100421"/>
    <lineage>
        <taxon>Viruses</taxon>
        <taxon>Duplodnaviria</taxon>
        <taxon>Heunggongvirae</taxon>
        <taxon>Uroviricota</taxon>
        <taxon>Caudoviricetes</taxon>
        <taxon>Peduoviridae</taxon>
        <taxon>Maltschvirus</taxon>
        <taxon>Maltschvirus maltsch</taxon>
    </lineage>
</organism>
<reference evidence="1" key="1">
    <citation type="submission" date="2020-04" db="EMBL/GenBank/DDBJ databases">
        <authorList>
            <person name="Chiriac C."/>
            <person name="Salcher M."/>
            <person name="Ghai R."/>
            <person name="Kavagutti S V."/>
        </authorList>
    </citation>
    <scope>NUCLEOTIDE SEQUENCE</scope>
</reference>
<protein>
    <submittedName>
        <fullName evidence="1">Uncharacterized protein</fullName>
    </submittedName>
</protein>
<name>A0A6J5L3V1_9CAUD</name>
<proteinExistence type="predicted"/>
<gene>
    <name evidence="1" type="ORF">UFOVP115_7</name>
</gene>
<sequence length="122" mass="13290">MATQKKPTDFTGRQRDELVAQQLEDQAARQSEIAMATAEAAIKVETEIIDATKPSVAQPVVLDAVTKSADSKATVTIRVSDNIESMTFGAGNYYSFKAGQKYEVTPEVANHLETKGYVSARY</sequence>
<dbReference type="EMBL" id="LR796236">
    <property type="protein sequence ID" value="CAB4129418.1"/>
    <property type="molecule type" value="Genomic_DNA"/>
</dbReference>